<organism evidence="2 3">
    <name type="scientific">Kutzneria buriramensis</name>
    <dbReference type="NCBI Taxonomy" id="1045776"/>
    <lineage>
        <taxon>Bacteria</taxon>
        <taxon>Bacillati</taxon>
        <taxon>Actinomycetota</taxon>
        <taxon>Actinomycetes</taxon>
        <taxon>Pseudonocardiales</taxon>
        <taxon>Pseudonocardiaceae</taxon>
        <taxon>Kutzneria</taxon>
    </lineage>
</organism>
<dbReference type="Pfam" id="PF12697">
    <property type="entry name" value="Abhydrolase_6"/>
    <property type="match status" value="1"/>
</dbReference>
<comment type="caution">
    <text evidence="2">The sequence shown here is derived from an EMBL/GenBank/DDBJ whole genome shotgun (WGS) entry which is preliminary data.</text>
</comment>
<dbReference type="EMBL" id="QUNO01000009">
    <property type="protein sequence ID" value="REH43683.1"/>
    <property type="molecule type" value="Genomic_DNA"/>
</dbReference>
<dbReference type="InterPro" id="IPR029058">
    <property type="entry name" value="AB_hydrolase_fold"/>
</dbReference>
<accession>A0A3E0HET9</accession>
<dbReference type="GO" id="GO:0003824">
    <property type="term" value="F:catalytic activity"/>
    <property type="evidence" value="ECO:0007669"/>
    <property type="project" value="UniProtKB-ARBA"/>
</dbReference>
<keyword evidence="3" id="KW-1185">Reference proteome</keyword>
<sequence length="231" mass="25434">MAVTTNLFVTNMFVTVDRMTQTLFALHGGPGRRMVQPIVDRFGGTHRVLAPTHAGWDGTPRPDWYEGVDDLAIEYLDLVEDGDIEDVVLVATSFGGWVAAEMAIRDRGRRISGLVLIDVIGPQIPGLPIATPAADDPRLPKEVRDNFAVLAHYTARHPLGDPRLPRRVARLTVPTLFVWGEDDQVASLDYGRAYAANFPKAEFVTLPGIGHAPLMQAQERTLDLIADFLRS</sequence>
<evidence type="ECO:0000259" key="1">
    <source>
        <dbReference type="Pfam" id="PF12697"/>
    </source>
</evidence>
<protein>
    <submittedName>
        <fullName evidence="2">Pimeloyl-ACP methyl ester carboxylesterase</fullName>
    </submittedName>
</protein>
<dbReference type="SUPFAM" id="SSF53474">
    <property type="entry name" value="alpha/beta-Hydrolases"/>
    <property type="match status" value="1"/>
</dbReference>
<dbReference type="PANTHER" id="PTHR43689">
    <property type="entry name" value="HYDROLASE"/>
    <property type="match status" value="1"/>
</dbReference>
<reference evidence="2 3" key="1">
    <citation type="submission" date="2018-08" db="EMBL/GenBank/DDBJ databases">
        <title>Genomic Encyclopedia of Archaeal and Bacterial Type Strains, Phase II (KMG-II): from individual species to whole genera.</title>
        <authorList>
            <person name="Goeker M."/>
        </authorList>
    </citation>
    <scope>NUCLEOTIDE SEQUENCE [LARGE SCALE GENOMIC DNA]</scope>
    <source>
        <strain evidence="2 3">DSM 45791</strain>
    </source>
</reference>
<dbReference type="AlphaFoldDB" id="A0A3E0HET9"/>
<evidence type="ECO:0000313" key="3">
    <source>
        <dbReference type="Proteomes" id="UP000256269"/>
    </source>
</evidence>
<name>A0A3E0HET9_9PSEU</name>
<dbReference type="Gene3D" id="3.40.50.1820">
    <property type="entry name" value="alpha/beta hydrolase"/>
    <property type="match status" value="1"/>
</dbReference>
<dbReference type="Proteomes" id="UP000256269">
    <property type="component" value="Unassembled WGS sequence"/>
</dbReference>
<dbReference type="InterPro" id="IPR000073">
    <property type="entry name" value="AB_hydrolase_1"/>
</dbReference>
<gene>
    <name evidence="2" type="ORF">BCF44_109226</name>
</gene>
<dbReference type="PANTHER" id="PTHR43689:SF8">
    <property type="entry name" value="ALPHA_BETA-HYDROLASES SUPERFAMILY PROTEIN"/>
    <property type="match status" value="1"/>
</dbReference>
<feature type="domain" description="AB hydrolase-1" evidence="1">
    <location>
        <begin position="26"/>
        <end position="222"/>
    </location>
</feature>
<proteinExistence type="predicted"/>
<evidence type="ECO:0000313" key="2">
    <source>
        <dbReference type="EMBL" id="REH43683.1"/>
    </source>
</evidence>